<dbReference type="EMBL" id="AP011893">
    <property type="protein sequence ID" value="BAJ49426.1"/>
    <property type="molecule type" value="Genomic_DNA"/>
</dbReference>
<reference evidence="2 5" key="2">
    <citation type="journal article" date="2011" name="Nucleic Acids Res.">
        <title>Insights into the evolution of Archaea and eukaryotic protein modifier systems revealed by the genome of a novel archaeal group.</title>
        <authorList>
            <person name="Nunoura T."/>
            <person name="Takaki Y."/>
            <person name="Kakuta J."/>
            <person name="Nishi S."/>
            <person name="Sugahara J."/>
            <person name="Kazama H."/>
            <person name="Chee G."/>
            <person name="Hattori M."/>
            <person name="Kanai A."/>
            <person name="Atomi H."/>
            <person name="Takai K."/>
            <person name="Takami H."/>
        </authorList>
    </citation>
    <scope>NUCLEOTIDE SEQUENCE [LARGE SCALE GENOMIC DNA]</scope>
</reference>
<proteinExistence type="predicted"/>
<dbReference type="InterPro" id="IPR008274">
    <property type="entry name" value="AldOxase/xan_DH_MoCoBD1"/>
</dbReference>
<organism evidence="2 5">
    <name type="scientific">Caldiarchaeum subterraneum</name>
    <dbReference type="NCBI Taxonomy" id="311458"/>
    <lineage>
        <taxon>Archaea</taxon>
        <taxon>Nitrososphaerota</taxon>
        <taxon>Candidatus Caldarchaeales</taxon>
        <taxon>Candidatus Caldarchaeaceae</taxon>
        <taxon>Candidatus Caldarchaeum</taxon>
    </lineage>
</organism>
<dbReference type="Pfam" id="PF20256">
    <property type="entry name" value="MoCoBD_2"/>
    <property type="match status" value="1"/>
</dbReference>
<dbReference type="Gene3D" id="3.90.1170.50">
    <property type="entry name" value="Aldehyde oxidase/xanthine dehydrogenase, a/b hammerhead"/>
    <property type="match status" value="1"/>
</dbReference>
<dbReference type="PANTHER" id="PTHR11908:SF157">
    <property type="entry name" value="XANTHINE DEHYDROGENASE SUBUNIT D-RELATED"/>
    <property type="match status" value="1"/>
</dbReference>
<dbReference type="SUPFAM" id="SSF56003">
    <property type="entry name" value="Molybdenum cofactor-binding domain"/>
    <property type="match status" value="1"/>
</dbReference>
<reference evidence="2 5" key="1">
    <citation type="journal article" date="2005" name="Environ. Microbiol.">
        <title>Genetic and functional properties of uncultivated thermophilic crenarchaeotes from a subsurface gold mine as revealed by analysis of genome fragments.</title>
        <authorList>
            <person name="Nunoura T."/>
            <person name="Hirayama H."/>
            <person name="Takami H."/>
            <person name="Oida H."/>
            <person name="Nishi S."/>
            <person name="Shimamura S."/>
            <person name="Suzuki Y."/>
            <person name="Inagaki F."/>
            <person name="Takai K."/>
            <person name="Nealson K.H."/>
            <person name="Horikoshi K."/>
        </authorList>
    </citation>
    <scope>NUCLEOTIDE SEQUENCE [LARGE SCALE GENOMIC DNA]</scope>
</reference>
<dbReference type="PANTHER" id="PTHR11908">
    <property type="entry name" value="XANTHINE DEHYDROGENASE"/>
    <property type="match status" value="1"/>
</dbReference>
<accession>E6N601</accession>
<dbReference type="Proteomes" id="UP000008120">
    <property type="component" value="Chromosome"/>
</dbReference>
<evidence type="ECO:0000313" key="5">
    <source>
        <dbReference type="Proteomes" id="UP000008120"/>
    </source>
</evidence>
<dbReference type="InterPro" id="IPR046867">
    <property type="entry name" value="AldOxase/xan_DH_MoCoBD2"/>
</dbReference>
<dbReference type="EMBL" id="AP011845">
    <property type="protein sequence ID" value="BAJ47718.1"/>
    <property type="molecule type" value="Genomic_DNA"/>
</dbReference>
<dbReference type="Pfam" id="PF01315">
    <property type="entry name" value="Ald_Xan_dh_C"/>
    <property type="match status" value="1"/>
</dbReference>
<dbReference type="GO" id="GO:0016491">
    <property type="term" value="F:oxidoreductase activity"/>
    <property type="evidence" value="ECO:0007669"/>
    <property type="project" value="InterPro"/>
</dbReference>
<dbReference type="InterPro" id="IPR036856">
    <property type="entry name" value="Ald_Oxase/Xan_DH_a/b_sf"/>
</dbReference>
<dbReference type="STRING" id="311458.CSUB_C0761"/>
<dbReference type="GO" id="GO:0005506">
    <property type="term" value="F:iron ion binding"/>
    <property type="evidence" value="ECO:0007669"/>
    <property type="project" value="InterPro"/>
</dbReference>
<dbReference type="InterPro" id="IPR000674">
    <property type="entry name" value="Ald_Oxase/Xan_DH_a/b"/>
</dbReference>
<name>E6N601_CALS0</name>
<gene>
    <name evidence="4" type="ORF">CSUB_C0761</name>
    <name evidence="2" type="ORF">HGMM_F13A09C03</name>
    <name evidence="3" type="ORF">HGMM_F15D08C17</name>
</gene>
<dbReference type="AlphaFoldDB" id="E6N601"/>
<dbReference type="EMBL" id="BA000048">
    <property type="protein sequence ID" value="BAJ50619.1"/>
    <property type="molecule type" value="Genomic_DNA"/>
</dbReference>
<dbReference type="InterPro" id="IPR037165">
    <property type="entry name" value="AldOxase/xan_DH_Mopterin-bd_sf"/>
</dbReference>
<dbReference type="BioCyc" id="CCAL311458:G131R-774-MONOMER"/>
<evidence type="ECO:0000313" key="3">
    <source>
        <dbReference type="EMBL" id="BAJ49426.1"/>
    </source>
</evidence>
<protein>
    <submittedName>
        <fullName evidence="2">Molybdenum hydroxylase family protein, large subunit</fullName>
    </submittedName>
</protein>
<evidence type="ECO:0000313" key="4">
    <source>
        <dbReference type="EMBL" id="BAJ50619.1"/>
    </source>
</evidence>
<evidence type="ECO:0000313" key="2">
    <source>
        <dbReference type="EMBL" id="BAJ47718.1"/>
    </source>
</evidence>
<evidence type="ECO:0000259" key="1">
    <source>
        <dbReference type="SMART" id="SM01008"/>
    </source>
</evidence>
<dbReference type="KEGG" id="csu:CSUB_C0761"/>
<dbReference type="Gene3D" id="3.30.365.10">
    <property type="entry name" value="Aldehyde oxidase/xanthine dehydrogenase, molybdopterin binding domain"/>
    <property type="match status" value="4"/>
</dbReference>
<dbReference type="InterPro" id="IPR016208">
    <property type="entry name" value="Ald_Oxase/xanthine_DH-like"/>
</dbReference>
<feature type="domain" description="Aldehyde oxidase/xanthine dehydrogenase a/b hammerhead" evidence="1">
    <location>
        <begin position="44"/>
        <end position="145"/>
    </location>
</feature>
<dbReference type="SUPFAM" id="SSF54665">
    <property type="entry name" value="CO dehydrogenase molybdoprotein N-domain-like"/>
    <property type="match status" value="1"/>
</dbReference>
<dbReference type="SMART" id="SM01008">
    <property type="entry name" value="Ald_Xan_dh_C"/>
    <property type="match status" value="1"/>
</dbReference>
<sequence>MSWCSWLVNADEEAYSVIREWLSRDRFIVVKKDVIRHESVAGVRGMLRYVEDYVDGRCLHARIVRSMVPHGLLKSIKLNDSRGHLVTARDVPGENQVGYAVADQPVLAEKKVRFYGEPVALVVSGNGYSAEDLLEKVEVEVEPLPAVYDVFEAMQNRVLVHEEKGSNIAVTAQVRKGDVTVGERESDEVVEKTYVLSPQDHVYMETEAALAIPSIDGVTVISQAQYPHLAQKTVARVLGIPYSKVAIIQPAIGGAFGGKDDMGPIVSAQAALACWKLGKPVYLQYSREESFTSHCKRDPAVIKCRTGASRDGLLKFLDAEVIFDSGAYANRGPYTLWRACVHVSGPYRIPHVNVVGKLVYTNKVYQGSFRGFGNPQAEFAAERQMDELARRLGIDPIEFRLKNLLRPGDLSATSQPMPEDTGIAPLVEKMRNQLHIPKKRRENGYQYGYGFAVAWHGISTSRGVPDWGSATLTVLRDGSVVVSSGIVEFGQGTHTAIKQVVAEVLGIPYEWVKLEGGTSYAPDTGATHGSRGLTLGGSAALVAAGRVRKRVVKVAAEMLEANPDDIEIADGKVFVRGVENKMLDWRDVVAACYSKGVDLTSSGYFFLKKDKFDESRGQGHAYTVYSFSAVLVEVRVDTETGKVEVTNVWPGAACGRIINPGIALGQIHGSVVQSLGYSLTERMVFEEGRLLTASLMDYLIPSAAETPRIHDPVYYEDICPHGPLGAKGLAELALIPIPAAVANAIKDAIGVDVDEIPVVPEKLVKQQRKR</sequence>
<dbReference type="Pfam" id="PF02738">
    <property type="entry name" value="MoCoBD_1"/>
    <property type="match status" value="1"/>
</dbReference>